<accession>D1PL35</accession>
<comment type="caution">
    <text evidence="2">The sequence shown here is derived from an EMBL/GenBank/DDBJ whole genome shotgun (WGS) entry which is preliminary data.</text>
</comment>
<organism evidence="2 3">
    <name type="scientific">Subdoligranulum variabile DSM 15176</name>
    <dbReference type="NCBI Taxonomy" id="411471"/>
    <lineage>
        <taxon>Bacteria</taxon>
        <taxon>Bacillati</taxon>
        <taxon>Bacillota</taxon>
        <taxon>Clostridia</taxon>
        <taxon>Eubacteriales</taxon>
        <taxon>Oscillospiraceae</taxon>
        <taxon>Subdoligranulum</taxon>
    </lineage>
</organism>
<reference evidence="2" key="1">
    <citation type="submission" date="2009-12" db="EMBL/GenBank/DDBJ databases">
        <authorList>
            <person name="Weinstock G."/>
            <person name="Sodergren E."/>
            <person name="Clifton S."/>
            <person name="Fulton L."/>
            <person name="Fulton B."/>
            <person name="Courtney L."/>
            <person name="Fronick C."/>
            <person name="Harrison M."/>
            <person name="Strong C."/>
            <person name="Farmer C."/>
            <person name="Delahaunty K."/>
            <person name="Markovic C."/>
            <person name="Hall O."/>
            <person name="Minx P."/>
            <person name="Tomlinson C."/>
            <person name="Mitreva M."/>
            <person name="Nelson J."/>
            <person name="Hou S."/>
            <person name="Wollam A."/>
            <person name="Pepin K.H."/>
            <person name="Johnson M."/>
            <person name="Bhonagiri V."/>
            <person name="Nash W.E."/>
            <person name="Warren W."/>
            <person name="Chinwalla A."/>
            <person name="Mardis E.R."/>
            <person name="Wilson R.K."/>
        </authorList>
    </citation>
    <scope>NUCLEOTIDE SEQUENCE [LARGE SCALE GENOMIC DNA]</scope>
    <source>
        <strain evidence="2">DSM 15176</strain>
    </source>
</reference>
<evidence type="ECO:0000256" key="1">
    <source>
        <dbReference type="SAM" id="Phobius"/>
    </source>
</evidence>
<gene>
    <name evidence="2" type="ORF">SUBVAR_05069</name>
</gene>
<keyword evidence="3" id="KW-1185">Reference proteome</keyword>
<feature type="transmembrane region" description="Helical" evidence="1">
    <location>
        <begin position="12"/>
        <end position="32"/>
    </location>
</feature>
<keyword evidence="1" id="KW-1133">Transmembrane helix</keyword>
<dbReference type="Proteomes" id="UP000003438">
    <property type="component" value="Unassembled WGS sequence"/>
</dbReference>
<dbReference type="AlphaFoldDB" id="D1PL35"/>
<evidence type="ECO:0000313" key="2">
    <source>
        <dbReference type="EMBL" id="EFB76692.1"/>
    </source>
</evidence>
<evidence type="ECO:0000313" key="3">
    <source>
        <dbReference type="Proteomes" id="UP000003438"/>
    </source>
</evidence>
<name>D1PL35_9FIRM</name>
<keyword evidence="1" id="KW-0472">Membrane</keyword>
<dbReference type="HOGENOM" id="CLU_3240516_0_0_9"/>
<keyword evidence="1" id="KW-0812">Transmembrane</keyword>
<dbReference type="EMBL" id="ACBY02000020">
    <property type="protein sequence ID" value="EFB76692.1"/>
    <property type="molecule type" value="Genomic_DNA"/>
</dbReference>
<proteinExistence type="predicted"/>
<sequence>MFFVQRTRLVLVHALTSFWHFPLPFLHFIIYCKKQFAKYEFAK</sequence>
<protein>
    <submittedName>
        <fullName evidence="2">Uncharacterized protein</fullName>
    </submittedName>
</protein>